<proteinExistence type="predicted"/>
<protein>
    <submittedName>
        <fullName evidence="2">Uncharacterized protein</fullName>
    </submittedName>
</protein>
<reference evidence="2" key="1">
    <citation type="submission" date="2021-06" db="EMBL/GenBank/DDBJ databases">
        <authorList>
            <person name="Hodson N. C."/>
            <person name="Mongue J. A."/>
            <person name="Jaron S. K."/>
        </authorList>
    </citation>
    <scope>NUCLEOTIDE SEQUENCE</scope>
</reference>
<dbReference type="EMBL" id="CAJVCH010292122">
    <property type="protein sequence ID" value="CAG7785242.1"/>
    <property type="molecule type" value="Genomic_DNA"/>
</dbReference>
<sequence length="155" mass="17042">MDSPSLSNLTLLQAHNEEETGDKLTCIASSINEVPTEREIIKIAKSLPKLVSIRDIVHLSISASDLNQPNYIANIPASTGPENSVKQSEALRTRLRTRKKRADPTSSVCNNKKELRMRGKQIPDSIVSSKQDDPPKQARACGLKCNIHNSSKSQV</sequence>
<evidence type="ECO:0000313" key="3">
    <source>
        <dbReference type="Proteomes" id="UP000708208"/>
    </source>
</evidence>
<evidence type="ECO:0000256" key="1">
    <source>
        <dbReference type="SAM" id="MobiDB-lite"/>
    </source>
</evidence>
<name>A0A8J2KBK8_9HEXA</name>
<dbReference type="AlphaFoldDB" id="A0A8J2KBK8"/>
<feature type="region of interest" description="Disordered" evidence="1">
    <location>
        <begin position="95"/>
        <end position="141"/>
    </location>
</feature>
<organism evidence="2 3">
    <name type="scientific">Allacma fusca</name>
    <dbReference type="NCBI Taxonomy" id="39272"/>
    <lineage>
        <taxon>Eukaryota</taxon>
        <taxon>Metazoa</taxon>
        <taxon>Ecdysozoa</taxon>
        <taxon>Arthropoda</taxon>
        <taxon>Hexapoda</taxon>
        <taxon>Collembola</taxon>
        <taxon>Symphypleona</taxon>
        <taxon>Sminthuridae</taxon>
        <taxon>Allacma</taxon>
    </lineage>
</organism>
<comment type="caution">
    <text evidence="2">The sequence shown here is derived from an EMBL/GenBank/DDBJ whole genome shotgun (WGS) entry which is preliminary data.</text>
</comment>
<keyword evidence="3" id="KW-1185">Reference proteome</keyword>
<accession>A0A8J2KBK8</accession>
<dbReference type="Proteomes" id="UP000708208">
    <property type="component" value="Unassembled WGS sequence"/>
</dbReference>
<evidence type="ECO:0000313" key="2">
    <source>
        <dbReference type="EMBL" id="CAG7785242.1"/>
    </source>
</evidence>
<gene>
    <name evidence="2" type="ORF">AFUS01_LOCUS23876</name>
</gene>